<proteinExistence type="predicted"/>
<accession>A0A9P8LML0</accession>
<evidence type="ECO:0000313" key="2">
    <source>
        <dbReference type="Proteomes" id="UP000018208"/>
    </source>
</evidence>
<reference evidence="1 2" key="1">
    <citation type="journal article" date="2014" name="PLoS Genet.">
        <title>The Genome of Spironucleus salmonicida Highlights a Fish Pathogen Adapted to Fluctuating Environments.</title>
        <authorList>
            <person name="Xu F."/>
            <person name="Jerlstrom-Hultqvist J."/>
            <person name="Einarsson E."/>
            <person name="Astvaldsson A."/>
            <person name="Svard S.G."/>
            <person name="Andersson J.O."/>
        </authorList>
    </citation>
    <scope>NUCLEOTIDE SEQUENCE [LARGE SCALE GENOMIC DNA]</scope>
    <source>
        <strain evidence="1 2">ATCC 50377</strain>
    </source>
</reference>
<dbReference type="EMBL" id="AUWU02000007">
    <property type="protein sequence ID" value="KAH0570970.1"/>
    <property type="molecule type" value="Genomic_DNA"/>
</dbReference>
<sequence length="354" mass="39323">MCSDGAHAVQTGGCRMVDTRTLTATKKVESWESDRGKWKAGKLGIIYAERQARPAEMTQMHVIAAEAEYGAIKFGWNTAIICVDYVDEQLVLMSKQVGYVVKSPKPSPALTAVFNSMKTVFSLEHFDDLAFVFNFGAESTYRKELFPSRVEGGAAHQHIEEFITEFLRNRAALGQPKMAIQIASPAAPQASRDERGELVIFGQRVGFSIVVSPEDYAKVRVSGKVVFDCLVTEDQEIELLQILDETLHLYIILAPEDQNLQAIQKCMAAAHYLPIPDDMATANAFFCVDGSRQQAVYDLIDDASLFDRFGCSPTEYVEPADNENEIQDVQNNLRYYAEELVLAMRVLLGPSGAE</sequence>
<gene>
    <name evidence="1" type="ORF">SS50377_27263</name>
</gene>
<organism evidence="1 2">
    <name type="scientific">Spironucleus salmonicida</name>
    <dbReference type="NCBI Taxonomy" id="348837"/>
    <lineage>
        <taxon>Eukaryota</taxon>
        <taxon>Metamonada</taxon>
        <taxon>Diplomonadida</taxon>
        <taxon>Hexamitidae</taxon>
        <taxon>Hexamitinae</taxon>
        <taxon>Spironucleus</taxon>
    </lineage>
</organism>
<evidence type="ECO:0000313" key="1">
    <source>
        <dbReference type="EMBL" id="KAH0570970.1"/>
    </source>
</evidence>
<keyword evidence="2" id="KW-1185">Reference proteome</keyword>
<dbReference type="GeneID" id="94301286"/>
<comment type="caution">
    <text evidence="1">The sequence shown here is derived from an EMBL/GenBank/DDBJ whole genome shotgun (WGS) entry which is preliminary data.</text>
</comment>
<dbReference type="KEGG" id="ssao:94301286"/>
<protein>
    <submittedName>
        <fullName evidence="1">Uncharacterized protein</fullName>
    </submittedName>
</protein>
<dbReference type="Proteomes" id="UP000018208">
    <property type="component" value="Unassembled WGS sequence"/>
</dbReference>
<dbReference type="AlphaFoldDB" id="A0A9P8LML0"/>
<dbReference type="RefSeq" id="XP_067761743.1">
    <property type="nucleotide sequence ID" value="XM_067911056.1"/>
</dbReference>
<name>A0A9P8LML0_9EUKA</name>